<name>A0A5D4SWZ2_9BACI</name>
<organism evidence="2 3">
    <name type="scientific">Sutcliffiella horikoshii</name>
    <dbReference type="NCBI Taxonomy" id="79883"/>
    <lineage>
        <taxon>Bacteria</taxon>
        <taxon>Bacillati</taxon>
        <taxon>Bacillota</taxon>
        <taxon>Bacilli</taxon>
        <taxon>Bacillales</taxon>
        <taxon>Bacillaceae</taxon>
        <taxon>Sutcliffiella</taxon>
    </lineage>
</organism>
<protein>
    <submittedName>
        <fullName evidence="2">Uncharacterized protein</fullName>
    </submittedName>
</protein>
<dbReference type="EMBL" id="VTEV01000005">
    <property type="protein sequence ID" value="TYS67825.1"/>
    <property type="molecule type" value="Genomic_DNA"/>
</dbReference>
<comment type="caution">
    <text evidence="2">The sequence shown here is derived from an EMBL/GenBank/DDBJ whole genome shotgun (WGS) entry which is preliminary data.</text>
</comment>
<keyword evidence="1" id="KW-1133">Transmembrane helix</keyword>
<keyword evidence="1" id="KW-0472">Membrane</keyword>
<reference evidence="2 3" key="1">
    <citation type="submission" date="2019-08" db="EMBL/GenBank/DDBJ databases">
        <title>Bacillus genomes from the desert of Cuatro Cienegas, Coahuila.</title>
        <authorList>
            <person name="Olmedo-Alvarez G."/>
        </authorList>
    </citation>
    <scope>NUCLEOTIDE SEQUENCE [LARGE SCALE GENOMIC DNA]</scope>
    <source>
        <strain evidence="2 3">CH28_1T</strain>
    </source>
</reference>
<sequence>MQKRAIIFGSLFFLLSAIPLVAFLTSWGSTMVELFNRVTLFIPIAFGVVGLLVTLFRVKGWPKGWLIAANSFSVCGWALLLFIAIYGFQAP</sequence>
<keyword evidence="1" id="KW-0812">Transmembrane</keyword>
<dbReference type="AlphaFoldDB" id="A0A5D4SWZ2"/>
<feature type="transmembrane region" description="Helical" evidence="1">
    <location>
        <begin position="65"/>
        <end position="88"/>
    </location>
</feature>
<evidence type="ECO:0000313" key="3">
    <source>
        <dbReference type="Proteomes" id="UP000322524"/>
    </source>
</evidence>
<feature type="transmembrane region" description="Helical" evidence="1">
    <location>
        <begin position="38"/>
        <end position="58"/>
    </location>
</feature>
<gene>
    <name evidence="2" type="ORF">FZC76_14800</name>
</gene>
<evidence type="ECO:0000313" key="2">
    <source>
        <dbReference type="EMBL" id="TYS67825.1"/>
    </source>
</evidence>
<accession>A0A5D4SWZ2</accession>
<dbReference type="OrthoDB" id="2885998at2"/>
<dbReference type="Proteomes" id="UP000322524">
    <property type="component" value="Unassembled WGS sequence"/>
</dbReference>
<dbReference type="RefSeq" id="WP_148988933.1">
    <property type="nucleotide sequence ID" value="NZ_VTEV01000005.1"/>
</dbReference>
<evidence type="ECO:0000256" key="1">
    <source>
        <dbReference type="SAM" id="Phobius"/>
    </source>
</evidence>
<proteinExistence type="predicted"/>